<protein>
    <recommendedName>
        <fullName evidence="5">Thiamine diphosphokinase</fullName>
        <ecNumber evidence="5">2.7.6.2</ecNumber>
    </recommendedName>
</protein>
<evidence type="ECO:0000313" key="9">
    <source>
        <dbReference type="EMBL" id="HGU42756.1"/>
    </source>
</evidence>
<dbReference type="SUPFAM" id="SSF63999">
    <property type="entry name" value="Thiamin pyrophosphokinase, catalytic domain"/>
    <property type="match status" value="1"/>
</dbReference>
<keyword evidence="2" id="KW-0547">Nucleotide-binding</keyword>
<keyword evidence="1 8" id="KW-0808">Transferase</keyword>
<dbReference type="OrthoDB" id="9804377at2"/>
<evidence type="ECO:0000256" key="5">
    <source>
        <dbReference type="NCBIfam" id="TIGR01378"/>
    </source>
</evidence>
<dbReference type="EMBL" id="DTBH01000189">
    <property type="protein sequence ID" value="HGQ78039.1"/>
    <property type="molecule type" value="Genomic_DNA"/>
</dbReference>
<dbReference type="CDD" id="cd07995">
    <property type="entry name" value="TPK"/>
    <property type="match status" value="1"/>
</dbReference>
<dbReference type="GO" id="GO:0004788">
    <property type="term" value="F:thiamine diphosphokinase activity"/>
    <property type="evidence" value="ECO:0007669"/>
    <property type="project" value="UniProtKB-UniRule"/>
</dbReference>
<dbReference type="InterPro" id="IPR007373">
    <property type="entry name" value="Thiamin_PyroPKinase_B1-bd"/>
</dbReference>
<reference evidence="8" key="2">
    <citation type="journal article" date="2020" name="mSystems">
        <title>Genome- and Community-Level Interaction Insights into Carbon Utilization and Element Cycling Functions of Hydrothermarchaeota in Hydrothermal Sediment.</title>
        <authorList>
            <person name="Zhou Z."/>
            <person name="Liu Y."/>
            <person name="Xu W."/>
            <person name="Pan J."/>
            <person name="Luo Z.H."/>
            <person name="Li M."/>
        </authorList>
    </citation>
    <scope>NUCLEOTIDE SEQUENCE [LARGE SCALE GENOMIC DNA]</scope>
    <source>
        <strain evidence="9">SpSt-604</strain>
        <strain evidence="8">SpSt-640</strain>
    </source>
</reference>
<dbReference type="PANTHER" id="PTHR41299:SF1">
    <property type="entry name" value="THIAMINE PYROPHOSPHOKINASE"/>
    <property type="match status" value="1"/>
</dbReference>
<evidence type="ECO:0000313" key="8">
    <source>
        <dbReference type="EMBL" id="HGQ78039.1"/>
    </source>
</evidence>
<evidence type="ECO:0000313" key="10">
    <source>
        <dbReference type="Proteomes" id="UP000077096"/>
    </source>
</evidence>
<dbReference type="NCBIfam" id="TIGR01378">
    <property type="entry name" value="thi_PPkinase"/>
    <property type="match status" value="1"/>
</dbReference>
<dbReference type="SMART" id="SM00983">
    <property type="entry name" value="TPK_B1_binding"/>
    <property type="match status" value="1"/>
</dbReference>
<dbReference type="InterPro" id="IPR036759">
    <property type="entry name" value="TPK_catalytic_sf"/>
</dbReference>
<dbReference type="GO" id="GO:0009229">
    <property type="term" value="P:thiamine diphosphate biosynthetic process"/>
    <property type="evidence" value="ECO:0007669"/>
    <property type="project" value="InterPro"/>
</dbReference>
<dbReference type="Gene3D" id="3.40.50.10240">
    <property type="entry name" value="Thiamin pyrophosphokinase, catalytic domain"/>
    <property type="match status" value="1"/>
</dbReference>
<dbReference type="InterPro" id="IPR053149">
    <property type="entry name" value="TPK"/>
</dbReference>
<dbReference type="EMBL" id="DSZT01000246">
    <property type="protein sequence ID" value="HGU42756.1"/>
    <property type="molecule type" value="Genomic_DNA"/>
</dbReference>
<dbReference type="GO" id="GO:0030975">
    <property type="term" value="F:thiamine binding"/>
    <property type="evidence" value="ECO:0007669"/>
    <property type="project" value="InterPro"/>
</dbReference>
<organism evidence="7 10">
    <name type="scientific">Fervidobacterium pennivorans</name>
    <dbReference type="NCBI Taxonomy" id="93466"/>
    <lineage>
        <taxon>Bacteria</taxon>
        <taxon>Thermotogati</taxon>
        <taxon>Thermotogota</taxon>
        <taxon>Thermotogae</taxon>
        <taxon>Thermotogales</taxon>
        <taxon>Fervidobacteriaceae</taxon>
        <taxon>Fervidobacterium</taxon>
    </lineage>
</organism>
<name>A0A172T4X7_FERPE</name>
<dbReference type="EC" id="2.7.6.2" evidence="5"/>
<dbReference type="Pfam" id="PF04263">
    <property type="entry name" value="TPK_catalytic"/>
    <property type="match status" value="1"/>
</dbReference>
<dbReference type="InterPro" id="IPR007371">
    <property type="entry name" value="TPK_catalytic"/>
</dbReference>
<dbReference type="GO" id="GO:0016301">
    <property type="term" value="F:kinase activity"/>
    <property type="evidence" value="ECO:0007669"/>
    <property type="project" value="UniProtKB-KW"/>
</dbReference>
<dbReference type="AlphaFoldDB" id="A0A172T4X7"/>
<dbReference type="InterPro" id="IPR006282">
    <property type="entry name" value="Thi_PPkinase"/>
</dbReference>
<gene>
    <name evidence="9" type="ORF">ENT72_07580</name>
    <name evidence="8" type="ORF">ENU12_09135</name>
    <name evidence="7" type="ORF">JM64_09270</name>
</gene>
<evidence type="ECO:0000259" key="6">
    <source>
        <dbReference type="SMART" id="SM00983"/>
    </source>
</evidence>
<dbReference type="PANTHER" id="PTHR41299">
    <property type="entry name" value="THIAMINE PYROPHOSPHOKINASE"/>
    <property type="match status" value="1"/>
</dbReference>
<sequence length="206" mass="22775">MRASIILNGKSNGTMYITGELVVAVDGGAEELRIRRIIPHVVIGDMDSVSDDTLEYFETKGVKICTYPTEKDETDLELALNYVFKHGATEVEILNWQGERIDMILAMIGLMSKYDNVIAISDKCEVGVIKAGKKGTQTLKAVPGEIWSLIPLCHAEFSIEGFKYQFSGSMDITAPIGVSNVALSDFVKIEVKNGKVVFVRWKKKPL</sequence>
<feature type="domain" description="Thiamin pyrophosphokinase thiamin-binding" evidence="6">
    <location>
        <begin position="135"/>
        <end position="197"/>
    </location>
</feature>
<keyword evidence="3 7" id="KW-0418">Kinase</keyword>
<dbReference type="GO" id="GO:0005524">
    <property type="term" value="F:ATP binding"/>
    <property type="evidence" value="ECO:0007669"/>
    <property type="project" value="UniProtKB-KW"/>
</dbReference>
<accession>A0A172T4X7</accession>
<evidence type="ECO:0000256" key="4">
    <source>
        <dbReference type="ARBA" id="ARBA00022840"/>
    </source>
</evidence>
<reference evidence="7 10" key="1">
    <citation type="submission" date="2014-08" db="EMBL/GenBank/DDBJ databases">
        <title>Fervidobacterium pennivorans DYC genome.</title>
        <authorList>
            <person name="Wushke S."/>
        </authorList>
    </citation>
    <scope>NUCLEOTIDE SEQUENCE [LARGE SCALE GENOMIC DNA]</scope>
    <source>
        <strain evidence="7 10">DYC</strain>
    </source>
</reference>
<evidence type="ECO:0000256" key="2">
    <source>
        <dbReference type="ARBA" id="ARBA00022741"/>
    </source>
</evidence>
<evidence type="ECO:0000256" key="1">
    <source>
        <dbReference type="ARBA" id="ARBA00022679"/>
    </source>
</evidence>
<keyword evidence="4" id="KW-0067">ATP-binding</keyword>
<dbReference type="PATRIC" id="fig|93466.3.peg.1929"/>
<proteinExistence type="predicted"/>
<dbReference type="GO" id="GO:0006772">
    <property type="term" value="P:thiamine metabolic process"/>
    <property type="evidence" value="ECO:0007669"/>
    <property type="project" value="UniProtKB-UniRule"/>
</dbReference>
<dbReference type="Proteomes" id="UP000077096">
    <property type="component" value="Chromosome"/>
</dbReference>
<dbReference type="EMBL" id="CP011393">
    <property type="protein sequence ID" value="ANE42085.1"/>
    <property type="molecule type" value="Genomic_DNA"/>
</dbReference>
<evidence type="ECO:0000313" key="7">
    <source>
        <dbReference type="EMBL" id="ANE42085.1"/>
    </source>
</evidence>
<evidence type="ECO:0000256" key="3">
    <source>
        <dbReference type="ARBA" id="ARBA00022777"/>
    </source>
</evidence>
<dbReference type="KEGG" id="fng:JM64_09270"/>